<dbReference type="EMBL" id="UYSU01035919">
    <property type="protein sequence ID" value="VDL96893.1"/>
    <property type="molecule type" value="Genomic_DNA"/>
</dbReference>
<dbReference type="WBParaSite" id="SSLN_0001091701-mRNA-1">
    <property type="protein sequence ID" value="SSLN_0001091701-mRNA-1"/>
    <property type="gene ID" value="SSLN_0001091701"/>
</dbReference>
<dbReference type="AlphaFoldDB" id="A0A183T210"/>
<keyword evidence="2" id="KW-1185">Reference proteome</keyword>
<evidence type="ECO:0000313" key="1">
    <source>
        <dbReference type="EMBL" id="VDL96893.1"/>
    </source>
</evidence>
<accession>A0A183T210</accession>
<gene>
    <name evidence="1" type="ORF">SSLN_LOCUS10508</name>
</gene>
<organism evidence="3">
    <name type="scientific">Schistocephalus solidus</name>
    <name type="common">Tapeworm</name>
    <dbReference type="NCBI Taxonomy" id="70667"/>
    <lineage>
        <taxon>Eukaryota</taxon>
        <taxon>Metazoa</taxon>
        <taxon>Spiralia</taxon>
        <taxon>Lophotrochozoa</taxon>
        <taxon>Platyhelminthes</taxon>
        <taxon>Cestoda</taxon>
        <taxon>Eucestoda</taxon>
        <taxon>Diphyllobothriidea</taxon>
        <taxon>Diphyllobothriidae</taxon>
        <taxon>Schistocephalus</taxon>
    </lineage>
</organism>
<sequence>MSYCSPLSSLCADVPPYACRQSRLDSFLHADPAPQVTLYRTHSVRRISEHQCSSQTPQAPCFRRARSIRRQPAPEVCPSRPTGLPIDACCGSSPPRCQSPQRARGRVSVHCSPVVHPERTVRFGSCTSIASCDTPGGRILYARRSSPSPCRRGEVCCSPPPPPVRGRDSSICRVISRSSSPCEEILTASLPSRASCTATSSNTCNATRTPICRTCTSTSGCSPLRKPTCRPKPQRNLKYHYMFENNCPNREEDLCLPPPPPPEMNCCVSRCRTPTPPPPCEVAVSSCFDSKPGFCSQPPRPQSRLECCSTTTSSSSFGSRRCMERMTTRHRLQSICRQSHIAERWANCLDYINRKEDELVCQLNECDLDLSAFAGIMRTEVTDFLRDVIGRGRALVAYDLPRFLDELCCCMPLDMTCSESENFDQLWKRTEERIRDLDRLLERVNRMRFNGWLE</sequence>
<evidence type="ECO:0000313" key="2">
    <source>
        <dbReference type="Proteomes" id="UP000275846"/>
    </source>
</evidence>
<dbReference type="STRING" id="70667.A0A183T210"/>
<dbReference type="Proteomes" id="UP000275846">
    <property type="component" value="Unassembled WGS sequence"/>
</dbReference>
<evidence type="ECO:0000313" key="3">
    <source>
        <dbReference type="WBParaSite" id="SSLN_0001091701-mRNA-1"/>
    </source>
</evidence>
<protein>
    <submittedName>
        <fullName evidence="3">Protein kinase domain-containing protein</fullName>
    </submittedName>
</protein>
<name>A0A183T210_SCHSO</name>
<reference evidence="3" key="1">
    <citation type="submission" date="2016-06" db="UniProtKB">
        <authorList>
            <consortium name="WormBaseParasite"/>
        </authorList>
    </citation>
    <scope>IDENTIFICATION</scope>
</reference>
<reference evidence="1 2" key="2">
    <citation type="submission" date="2018-11" db="EMBL/GenBank/DDBJ databases">
        <authorList>
            <consortium name="Pathogen Informatics"/>
        </authorList>
    </citation>
    <scope>NUCLEOTIDE SEQUENCE [LARGE SCALE GENOMIC DNA]</scope>
    <source>
        <strain evidence="1 2">NST_G2</strain>
    </source>
</reference>
<proteinExistence type="predicted"/>
<dbReference type="OrthoDB" id="6265441at2759"/>